<gene>
    <name evidence="6" type="ORF">JTBM06_V1_50031</name>
</gene>
<comment type="catalytic activity">
    <reaction evidence="3">
        <text>2-hydroxychromene-2-carboxylate = (3E)-4-(2-hydroxyphenyl)-2-oxobut-3-enoate</text>
        <dbReference type="Rhea" id="RHEA:27401"/>
        <dbReference type="ChEBI" id="CHEBI:59350"/>
        <dbReference type="ChEBI" id="CHEBI:59353"/>
        <dbReference type="EC" id="5.99.1.4"/>
    </reaction>
</comment>
<dbReference type="EMBL" id="LR633967">
    <property type="protein sequence ID" value="VUX55592.1"/>
    <property type="molecule type" value="Genomic_DNA"/>
</dbReference>
<evidence type="ECO:0000256" key="1">
    <source>
        <dbReference type="ARBA" id="ARBA00022679"/>
    </source>
</evidence>
<protein>
    <recommendedName>
        <fullName evidence="3">2-hydroxychromene-2-carboxylate isomerase</fullName>
        <ecNumber evidence="3">5.99.1.4</ecNumber>
    </recommendedName>
</protein>
<comment type="catalytic activity">
    <reaction evidence="2">
        <text>RX + glutathione = an S-substituted glutathione + a halide anion + H(+)</text>
        <dbReference type="Rhea" id="RHEA:16437"/>
        <dbReference type="ChEBI" id="CHEBI:15378"/>
        <dbReference type="ChEBI" id="CHEBI:16042"/>
        <dbReference type="ChEBI" id="CHEBI:17792"/>
        <dbReference type="ChEBI" id="CHEBI:57925"/>
        <dbReference type="ChEBI" id="CHEBI:90779"/>
        <dbReference type="EC" id="2.5.1.18"/>
    </reaction>
</comment>
<dbReference type="GO" id="GO:1901170">
    <property type="term" value="P:naphthalene catabolic process"/>
    <property type="evidence" value="ECO:0007669"/>
    <property type="project" value="InterPro"/>
</dbReference>
<dbReference type="GO" id="GO:0018845">
    <property type="term" value="F:2-hydroxychromene-2-carboxylate isomerase activity"/>
    <property type="evidence" value="ECO:0007669"/>
    <property type="project" value="UniProtKB-UniRule"/>
</dbReference>
<dbReference type="InterPro" id="IPR044087">
    <property type="entry name" value="NahD-like"/>
</dbReference>
<dbReference type="Pfam" id="PF01323">
    <property type="entry name" value="DSBA"/>
    <property type="match status" value="1"/>
</dbReference>
<comment type="similarity">
    <text evidence="3">Belongs to the GST superfamily. NadH family.</text>
</comment>
<dbReference type="PIRSF" id="PIRSF006386">
    <property type="entry name" value="HCCAis_GSTk"/>
    <property type="match status" value="1"/>
</dbReference>
<evidence type="ECO:0000256" key="2">
    <source>
        <dbReference type="ARBA" id="ARBA00047960"/>
    </source>
</evidence>
<feature type="domain" description="DSBA-like thioredoxin" evidence="5">
    <location>
        <begin position="5"/>
        <end position="186"/>
    </location>
</feature>
<organism evidence="6">
    <name type="scientific">uncultured Woeseiaceae bacterium</name>
    <dbReference type="NCBI Taxonomy" id="1983305"/>
    <lineage>
        <taxon>Bacteria</taxon>
        <taxon>Pseudomonadati</taxon>
        <taxon>Pseudomonadota</taxon>
        <taxon>Gammaproteobacteria</taxon>
        <taxon>Woeseiales</taxon>
        <taxon>Woeseiaceae</taxon>
        <taxon>environmental samples</taxon>
    </lineage>
</organism>
<dbReference type="AlphaFoldDB" id="A0A7D9H6R5"/>
<dbReference type="GO" id="GO:0004602">
    <property type="term" value="F:glutathione peroxidase activity"/>
    <property type="evidence" value="ECO:0007669"/>
    <property type="project" value="TreeGrafter"/>
</dbReference>
<keyword evidence="1" id="KW-0808">Transferase</keyword>
<sequence length="189" mass="21378">MSMKVEFFYDYVSVYSYLANSQLGNLTGAEIVYRPMFLGAVMEATGNRPPGTVKAKGRYLQADIRRWAERYSLTFKMNPLFPQNTLKASRLALVAQKRGAFEAVHQALFDAMWVYEKDLNDKELLAEIAAKAALSLEDIEDPEIKDELKANTNEACERGAFGAPTFFVGDQMFFGNDRFDFIKDAIRNA</sequence>
<reference evidence="6" key="1">
    <citation type="submission" date="2019-07" db="EMBL/GenBank/DDBJ databases">
        <authorList>
            <person name="Weber M."/>
            <person name="Kostadinov I."/>
            <person name="Kostadinov D I."/>
        </authorList>
    </citation>
    <scope>NUCLEOTIDE SEQUENCE</scope>
    <source>
        <strain evidence="6">Gfbio:sag-sample-m06:053724c1-46a9-4a36-b237-ea2bf867836b</strain>
    </source>
</reference>
<keyword evidence="3" id="KW-0413">Isomerase</keyword>
<accession>A0A7D9H6R5</accession>
<dbReference type="InterPro" id="IPR036249">
    <property type="entry name" value="Thioredoxin-like_sf"/>
</dbReference>
<evidence type="ECO:0000256" key="3">
    <source>
        <dbReference type="PIRNR" id="PIRNR006386"/>
    </source>
</evidence>
<dbReference type="FunFam" id="3.40.30.10:FF:000096">
    <property type="entry name" value="Glutathione S-transferase kappa"/>
    <property type="match status" value="1"/>
</dbReference>
<name>A0A7D9H6R5_9GAMM</name>
<dbReference type="InterPro" id="IPR001853">
    <property type="entry name" value="DSBA-like_thioredoxin_dom"/>
</dbReference>
<dbReference type="PANTHER" id="PTHR42943">
    <property type="entry name" value="GLUTATHIONE S-TRANSFERASE KAPPA"/>
    <property type="match status" value="1"/>
</dbReference>
<dbReference type="CDD" id="cd03022">
    <property type="entry name" value="DsbA_HCCA_Iso"/>
    <property type="match status" value="1"/>
</dbReference>
<dbReference type="GO" id="GO:0006749">
    <property type="term" value="P:glutathione metabolic process"/>
    <property type="evidence" value="ECO:0007669"/>
    <property type="project" value="TreeGrafter"/>
</dbReference>
<dbReference type="InterPro" id="IPR051924">
    <property type="entry name" value="GST_Kappa/NadH"/>
</dbReference>
<dbReference type="PANTHER" id="PTHR42943:SF2">
    <property type="entry name" value="GLUTATHIONE S-TRANSFERASE KAPPA 1"/>
    <property type="match status" value="1"/>
</dbReference>
<dbReference type="Gene3D" id="3.40.30.10">
    <property type="entry name" value="Glutaredoxin"/>
    <property type="match status" value="1"/>
</dbReference>
<dbReference type="SUPFAM" id="SSF52833">
    <property type="entry name" value="Thioredoxin-like"/>
    <property type="match status" value="1"/>
</dbReference>
<dbReference type="GO" id="GO:0004364">
    <property type="term" value="F:glutathione transferase activity"/>
    <property type="evidence" value="ECO:0007669"/>
    <property type="project" value="UniProtKB-EC"/>
</dbReference>
<dbReference type="EC" id="5.99.1.4" evidence="3"/>
<evidence type="ECO:0000259" key="5">
    <source>
        <dbReference type="Pfam" id="PF01323"/>
    </source>
</evidence>
<proteinExistence type="inferred from homology"/>
<evidence type="ECO:0000256" key="4">
    <source>
        <dbReference type="PIRSR" id="PIRSR006386-1"/>
    </source>
</evidence>
<dbReference type="InterPro" id="IPR014440">
    <property type="entry name" value="HCCAis_GSTk"/>
</dbReference>
<evidence type="ECO:0000313" key="6">
    <source>
        <dbReference type="EMBL" id="VUX55592.1"/>
    </source>
</evidence>
<dbReference type="GO" id="GO:0005737">
    <property type="term" value="C:cytoplasm"/>
    <property type="evidence" value="ECO:0007669"/>
    <property type="project" value="UniProtKB-ARBA"/>
</dbReference>
<feature type="active site" description="Nucleophile" evidence="4">
    <location>
        <position position="13"/>
    </location>
</feature>